<sequence length="340" mass="37270">MKHNLTGRTKTGWTATFLLVGAAVLAAAVSLSGCGSPKSNLKTLRLNEVAHSIFYAPQYVAMELGYFEDEGINLELTTGFGADKSATAVISGDADIALMGPEATIYQYNEGNENYLVNFGQLTQRAGNFVVSRTNDTDFQWEDLIGKEVIGGRPGGMPEMVFEYVLKKHNIDPQKDVNLVQNIDFANTSGAFVGGTGDYTVEFEPSATLIEEEGAGYVVASVGTESGYVPYTAYSTTKTFLSKNKELLQSFINAIEKGQKYVEEHTAAEVAEIIAPQFKETDEKTIAKIIDRYAEQDSFKTNTCFEEDSFTLIQDILEEAGELSQRVPYEDLVTTEFSSK</sequence>
<dbReference type="PROSITE" id="PS51257">
    <property type="entry name" value="PROKAR_LIPOPROTEIN"/>
    <property type="match status" value="1"/>
</dbReference>
<evidence type="ECO:0000256" key="2">
    <source>
        <dbReference type="ARBA" id="ARBA00010742"/>
    </source>
</evidence>
<dbReference type="EMBL" id="DXBR01000071">
    <property type="protein sequence ID" value="HIZ39847.1"/>
    <property type="molecule type" value="Genomic_DNA"/>
</dbReference>
<protein>
    <submittedName>
        <fullName evidence="5">ABC transporter substrate-binding protein</fullName>
    </submittedName>
</protein>
<evidence type="ECO:0000259" key="4">
    <source>
        <dbReference type="Pfam" id="PF09084"/>
    </source>
</evidence>
<dbReference type="PANTHER" id="PTHR30024:SF47">
    <property type="entry name" value="TAURINE-BINDING PERIPLASMIC PROTEIN"/>
    <property type="match status" value="1"/>
</dbReference>
<reference evidence="5" key="1">
    <citation type="journal article" date="2021" name="PeerJ">
        <title>Extensive microbial diversity within the chicken gut microbiome revealed by metagenomics and culture.</title>
        <authorList>
            <person name="Gilroy R."/>
            <person name="Ravi A."/>
            <person name="Getino M."/>
            <person name="Pursley I."/>
            <person name="Horton D.L."/>
            <person name="Alikhan N.F."/>
            <person name="Baker D."/>
            <person name="Gharbi K."/>
            <person name="Hall N."/>
            <person name="Watson M."/>
            <person name="Adriaenssens E.M."/>
            <person name="Foster-Nyarko E."/>
            <person name="Jarju S."/>
            <person name="Secka A."/>
            <person name="Antonio M."/>
            <person name="Oren A."/>
            <person name="Chaudhuri R.R."/>
            <person name="La Ragione R."/>
            <person name="Hildebrand F."/>
            <person name="Pallen M.J."/>
        </authorList>
    </citation>
    <scope>NUCLEOTIDE SEQUENCE</scope>
    <source>
        <strain evidence="5">CHK179-28034</strain>
    </source>
</reference>
<reference evidence="5" key="2">
    <citation type="submission" date="2021-04" db="EMBL/GenBank/DDBJ databases">
        <authorList>
            <person name="Gilroy R."/>
        </authorList>
    </citation>
    <scope>NUCLEOTIDE SEQUENCE</scope>
    <source>
        <strain evidence="5">CHK179-28034</strain>
    </source>
</reference>
<proteinExistence type="inferred from homology"/>
<evidence type="ECO:0000256" key="1">
    <source>
        <dbReference type="ARBA" id="ARBA00004418"/>
    </source>
</evidence>
<comment type="subcellular location">
    <subcellularLocation>
        <location evidence="1">Periplasm</location>
    </subcellularLocation>
</comment>
<feature type="domain" description="SsuA/THI5-like" evidence="4">
    <location>
        <begin position="56"/>
        <end position="265"/>
    </location>
</feature>
<comment type="caution">
    <text evidence="5">The sequence shown here is derived from an EMBL/GenBank/DDBJ whole genome shotgun (WGS) entry which is preliminary data.</text>
</comment>
<keyword evidence="3" id="KW-0732">Signal</keyword>
<accession>A0A9D2J8A3</accession>
<dbReference type="AlphaFoldDB" id="A0A9D2J8A3"/>
<evidence type="ECO:0000313" key="5">
    <source>
        <dbReference type="EMBL" id="HIZ39847.1"/>
    </source>
</evidence>
<name>A0A9D2J8A3_9FIRM</name>
<dbReference type="InterPro" id="IPR015168">
    <property type="entry name" value="SsuA/THI5"/>
</dbReference>
<dbReference type="SUPFAM" id="SSF53850">
    <property type="entry name" value="Periplasmic binding protein-like II"/>
    <property type="match status" value="1"/>
</dbReference>
<dbReference type="Gene3D" id="3.40.190.10">
    <property type="entry name" value="Periplasmic binding protein-like II"/>
    <property type="match status" value="2"/>
</dbReference>
<dbReference type="GO" id="GO:0042597">
    <property type="term" value="C:periplasmic space"/>
    <property type="evidence" value="ECO:0007669"/>
    <property type="project" value="UniProtKB-SubCell"/>
</dbReference>
<dbReference type="PANTHER" id="PTHR30024">
    <property type="entry name" value="ALIPHATIC SULFONATES-BINDING PROTEIN-RELATED"/>
    <property type="match status" value="1"/>
</dbReference>
<comment type="similarity">
    <text evidence="2">Belongs to the bacterial solute-binding protein SsuA/TauA family.</text>
</comment>
<gene>
    <name evidence="5" type="ORF">H9968_07980</name>
</gene>
<organism evidence="5 6">
    <name type="scientific">Candidatus Anaerobutyricum stercoris</name>
    <dbReference type="NCBI Taxonomy" id="2838457"/>
    <lineage>
        <taxon>Bacteria</taxon>
        <taxon>Bacillati</taxon>
        <taxon>Bacillota</taxon>
        <taxon>Clostridia</taxon>
        <taxon>Lachnospirales</taxon>
        <taxon>Lachnospiraceae</taxon>
        <taxon>Anaerobutyricum</taxon>
    </lineage>
</organism>
<dbReference type="Proteomes" id="UP000824049">
    <property type="component" value="Unassembled WGS sequence"/>
</dbReference>
<evidence type="ECO:0000313" key="6">
    <source>
        <dbReference type="Proteomes" id="UP000824049"/>
    </source>
</evidence>
<evidence type="ECO:0000256" key="3">
    <source>
        <dbReference type="ARBA" id="ARBA00022729"/>
    </source>
</evidence>
<dbReference type="Pfam" id="PF09084">
    <property type="entry name" value="NMT1"/>
    <property type="match status" value="1"/>
</dbReference>